<dbReference type="HOGENOM" id="CLU_013387_1_0_1"/>
<feature type="domain" description="Purple acid phosphatase N-terminal" evidence="9">
    <location>
        <begin position="191"/>
        <end position="320"/>
    </location>
</feature>
<evidence type="ECO:0000313" key="11">
    <source>
        <dbReference type="Proteomes" id="UP000032180"/>
    </source>
</evidence>
<evidence type="ECO:0000256" key="5">
    <source>
        <dbReference type="RuleBase" id="RU361203"/>
    </source>
</evidence>
<organism evidence="10 11">
    <name type="scientific">Leersia perrieri</name>
    <dbReference type="NCBI Taxonomy" id="77586"/>
    <lineage>
        <taxon>Eukaryota</taxon>
        <taxon>Viridiplantae</taxon>
        <taxon>Streptophyta</taxon>
        <taxon>Embryophyta</taxon>
        <taxon>Tracheophyta</taxon>
        <taxon>Spermatophyta</taxon>
        <taxon>Magnoliopsida</taxon>
        <taxon>Liliopsida</taxon>
        <taxon>Poales</taxon>
        <taxon>Poaceae</taxon>
        <taxon>BOP clade</taxon>
        <taxon>Oryzoideae</taxon>
        <taxon>Oryzeae</taxon>
        <taxon>Oryzinae</taxon>
        <taxon>Leersia</taxon>
    </lineage>
</organism>
<proteinExistence type="inferred from homology"/>
<dbReference type="CDD" id="cd00839">
    <property type="entry name" value="MPP_PAPs"/>
    <property type="match status" value="1"/>
</dbReference>
<dbReference type="Pfam" id="PF14008">
    <property type="entry name" value="Metallophos_C"/>
    <property type="match status" value="1"/>
</dbReference>
<dbReference type="AlphaFoldDB" id="A0A0D9X687"/>
<dbReference type="EC" id="3.1.3.2" evidence="5"/>
<dbReference type="Gene3D" id="2.60.40.380">
    <property type="entry name" value="Purple acid phosphatase-like, N-terminal"/>
    <property type="match status" value="1"/>
</dbReference>
<keyword evidence="3 5" id="KW-0378">Hydrolase</keyword>
<dbReference type="SUPFAM" id="SSF56300">
    <property type="entry name" value="Metallo-dependent phosphatases"/>
    <property type="match status" value="1"/>
</dbReference>
<reference evidence="10" key="3">
    <citation type="submission" date="2015-04" db="UniProtKB">
        <authorList>
            <consortium name="EnsemblPlants"/>
        </authorList>
    </citation>
    <scope>IDENTIFICATION</scope>
</reference>
<name>A0A0D9X687_9ORYZ</name>
<reference evidence="11" key="2">
    <citation type="submission" date="2013-12" db="EMBL/GenBank/DDBJ databases">
        <authorList>
            <person name="Yu Y."/>
            <person name="Lee S."/>
            <person name="de Baynast K."/>
            <person name="Wissotski M."/>
            <person name="Liu L."/>
            <person name="Talag J."/>
            <person name="Goicoechea J."/>
            <person name="Angelova A."/>
            <person name="Jetty R."/>
            <person name="Kudrna D."/>
            <person name="Golser W."/>
            <person name="Rivera L."/>
            <person name="Zhang J."/>
            <person name="Wing R."/>
        </authorList>
    </citation>
    <scope>NUCLEOTIDE SEQUENCE</scope>
</reference>
<protein>
    <recommendedName>
        <fullName evidence="5">Purple acid phosphatase</fullName>
        <ecNumber evidence="5">3.1.3.2</ecNumber>
    </recommendedName>
</protein>
<dbReference type="Gramene" id="LPERR08G07890.1">
    <property type="protein sequence ID" value="LPERR08G07890.1"/>
    <property type="gene ID" value="LPERR08G07890"/>
</dbReference>
<dbReference type="SUPFAM" id="SSF49363">
    <property type="entry name" value="Purple acid phosphatase, N-terminal domain"/>
    <property type="match status" value="1"/>
</dbReference>
<evidence type="ECO:0000259" key="9">
    <source>
        <dbReference type="Pfam" id="PF16656"/>
    </source>
</evidence>
<dbReference type="Pfam" id="PF00149">
    <property type="entry name" value="Metallophos"/>
    <property type="match status" value="1"/>
</dbReference>
<dbReference type="Proteomes" id="UP000032180">
    <property type="component" value="Chromosome 8"/>
</dbReference>
<dbReference type="Gene3D" id="3.60.21.10">
    <property type="match status" value="2"/>
</dbReference>
<comment type="catalytic activity">
    <reaction evidence="5">
        <text>a phosphate monoester + H2O = an alcohol + phosphate</text>
        <dbReference type="Rhea" id="RHEA:15017"/>
        <dbReference type="ChEBI" id="CHEBI:15377"/>
        <dbReference type="ChEBI" id="CHEBI:30879"/>
        <dbReference type="ChEBI" id="CHEBI:43474"/>
        <dbReference type="ChEBI" id="CHEBI:67140"/>
        <dbReference type="EC" id="3.1.3.2"/>
    </reaction>
</comment>
<feature type="domain" description="Calcineurin-like phosphoesterase" evidence="7">
    <location>
        <begin position="329"/>
        <end position="544"/>
    </location>
</feature>
<evidence type="ECO:0000256" key="2">
    <source>
        <dbReference type="ARBA" id="ARBA00022729"/>
    </source>
</evidence>
<dbReference type="InterPro" id="IPR041792">
    <property type="entry name" value="MPP_PAP"/>
</dbReference>
<feature type="domain" description="Purple acid phosphatase C-terminal" evidence="8">
    <location>
        <begin position="612"/>
        <end position="659"/>
    </location>
</feature>
<keyword evidence="11" id="KW-1185">Reference proteome</keyword>
<dbReference type="PANTHER" id="PTHR22953:SF153">
    <property type="entry name" value="PURPLE ACID PHOSPHATASE"/>
    <property type="match status" value="1"/>
</dbReference>
<evidence type="ECO:0000256" key="1">
    <source>
        <dbReference type="ARBA" id="ARBA00008723"/>
    </source>
</evidence>
<reference evidence="10 11" key="1">
    <citation type="submission" date="2012-08" db="EMBL/GenBank/DDBJ databases">
        <title>Oryza genome evolution.</title>
        <authorList>
            <person name="Wing R.A."/>
        </authorList>
    </citation>
    <scope>NUCLEOTIDE SEQUENCE</scope>
</reference>
<dbReference type="Pfam" id="PF16656">
    <property type="entry name" value="Pur_ac_phosph_N"/>
    <property type="match status" value="1"/>
</dbReference>
<comment type="similarity">
    <text evidence="1 5">Belongs to the metallophosphoesterase superfamily. Purple acid phosphatase family.</text>
</comment>
<dbReference type="InterPro" id="IPR004843">
    <property type="entry name" value="Calcineurin-like_PHP"/>
</dbReference>
<evidence type="ECO:0000259" key="7">
    <source>
        <dbReference type="Pfam" id="PF00149"/>
    </source>
</evidence>
<dbReference type="GO" id="GO:0003993">
    <property type="term" value="F:acid phosphatase activity"/>
    <property type="evidence" value="ECO:0007669"/>
    <property type="project" value="UniProtKB-EC"/>
</dbReference>
<dbReference type="PANTHER" id="PTHR22953">
    <property type="entry name" value="ACID PHOSPHATASE RELATED"/>
    <property type="match status" value="1"/>
</dbReference>
<keyword evidence="2" id="KW-0732">Signal</keyword>
<evidence type="ECO:0000256" key="3">
    <source>
        <dbReference type="ARBA" id="ARBA00022801"/>
    </source>
</evidence>
<dbReference type="STRING" id="77586.A0A0D9X687"/>
<keyword evidence="4" id="KW-0325">Glycoprotein</keyword>
<dbReference type="EnsemblPlants" id="LPERR08G07890.1">
    <property type="protein sequence ID" value="LPERR08G07890.1"/>
    <property type="gene ID" value="LPERR08G07890"/>
</dbReference>
<dbReference type="eggNOG" id="KOG1378">
    <property type="taxonomic scope" value="Eukaryota"/>
</dbReference>
<dbReference type="InterPro" id="IPR015914">
    <property type="entry name" value="PAPs_N"/>
</dbReference>
<evidence type="ECO:0000259" key="8">
    <source>
        <dbReference type="Pfam" id="PF14008"/>
    </source>
</evidence>
<sequence length="683" mass="75605">MRNTATADVICCTHNGALVVSFIHHHFHNPFFACKRHFHPSLASCNPPRTTRAIPRNIHQNILPKSFPYSTPYLQFNSYVNYAHLSFLRGHAPRVRIADAGTRALAVIASLPPMAAPTATGDLRFLVVVVVAVGSHLQIAAAAAGHIPTTLDGPFRPTTRAFDRALRQGSDDVPLTDPRLAPRPGRHPASPEQIALAASSDPSSIWVSWVTGSPQVGSHLTPLNPTTTRSEVWYGEKPSTAADFTVDFSGGGGGYTHVARGKAEVYSQLYPYAGLLNYTSGVIHHVRIRGLRPSTRYYYRCGDSSVAGGEGLSEEHSFVTLPSSSYPRRVAVVGDLGLTGNSTSTVEHLARNDPSMVVVVGDMTYANQYRTTGGRGVPCFSCSFPDAPLRESYQPRWDGWGRFMEPLTSRIPMMVIEGNHEIEPQGHGGEVTFASYLARFAVPSEESGSNTNFYYSFNAGGIHFIMLGAYVDYNRTGAQYSWLRKDLRKVDRRVTPWVVAAWHPPWYNSYSSHYQEFECMRQSMEELLYQHGVDIVFSGHVHAYERMNRVFNYTLDPCGPVYITIGDGGNIEKIDIDHADDPGKCPGPGDNHPEFGGVCHLNFTFGPAKGKFCWETQPEWSAFRESSFGHGILEVVNSTYALWTWHRNQDAYGEDSVGDQIYIVRQPDKCLLQTTSASSEDTW</sequence>
<evidence type="ECO:0000256" key="6">
    <source>
        <dbReference type="SAM" id="MobiDB-lite"/>
    </source>
</evidence>
<dbReference type="InterPro" id="IPR008963">
    <property type="entry name" value="Purple_acid_Pase-like_N"/>
</dbReference>
<evidence type="ECO:0000256" key="4">
    <source>
        <dbReference type="ARBA" id="ARBA00023180"/>
    </source>
</evidence>
<dbReference type="InterPro" id="IPR025733">
    <property type="entry name" value="PAPs_C"/>
</dbReference>
<dbReference type="GO" id="GO:0046872">
    <property type="term" value="F:metal ion binding"/>
    <property type="evidence" value="ECO:0007669"/>
    <property type="project" value="InterPro"/>
</dbReference>
<dbReference type="InterPro" id="IPR039331">
    <property type="entry name" value="PAPs-like"/>
</dbReference>
<accession>A0A0D9X687</accession>
<dbReference type="InterPro" id="IPR029052">
    <property type="entry name" value="Metallo-depent_PP-like"/>
</dbReference>
<feature type="region of interest" description="Disordered" evidence="6">
    <location>
        <begin position="166"/>
        <end position="190"/>
    </location>
</feature>
<evidence type="ECO:0000313" key="10">
    <source>
        <dbReference type="EnsemblPlants" id="LPERR08G07890.1"/>
    </source>
</evidence>